<keyword evidence="9" id="KW-0812">Transmembrane</keyword>
<dbReference type="PROSITE" id="PS50885">
    <property type="entry name" value="HAMP"/>
    <property type="match status" value="1"/>
</dbReference>
<dbReference type="InterPro" id="IPR036890">
    <property type="entry name" value="HATPase_C_sf"/>
</dbReference>
<dbReference type="CDD" id="cd00082">
    <property type="entry name" value="HisKA"/>
    <property type="match status" value="1"/>
</dbReference>
<dbReference type="InterPro" id="IPR003661">
    <property type="entry name" value="HisK_dim/P_dom"/>
</dbReference>
<dbReference type="PaxDb" id="272569-rrnAC0988"/>
<evidence type="ECO:0000256" key="6">
    <source>
        <dbReference type="ARBA" id="ARBA00023012"/>
    </source>
</evidence>
<feature type="transmembrane region" description="Helical" evidence="9">
    <location>
        <begin position="82"/>
        <end position="102"/>
    </location>
</feature>
<dbReference type="InterPro" id="IPR004358">
    <property type="entry name" value="Sig_transdc_His_kin-like_C"/>
</dbReference>
<dbReference type="PRINTS" id="PR00344">
    <property type="entry name" value="BCTRLSENSOR"/>
</dbReference>
<dbReference type="eggNOG" id="arCOG02358">
    <property type="taxonomic scope" value="Archaea"/>
</dbReference>
<comment type="catalytic activity">
    <reaction evidence="1">
        <text>ATP + protein L-histidine = ADP + protein N-phospho-L-histidine.</text>
        <dbReference type="EC" id="2.7.13.3"/>
    </reaction>
</comment>
<keyword evidence="9" id="KW-1133">Transmembrane helix</keyword>
<keyword evidence="6" id="KW-0902">Two-component regulatory system</keyword>
<feature type="domain" description="Histidine kinase" evidence="10">
    <location>
        <begin position="442"/>
        <end position="644"/>
    </location>
</feature>
<dbReference type="SMART" id="SM00387">
    <property type="entry name" value="HATPase_c"/>
    <property type="match status" value="1"/>
</dbReference>
<protein>
    <recommendedName>
        <fullName evidence="2">histidine kinase</fullName>
        <ecNumber evidence="2">2.7.13.3</ecNumber>
    </recommendedName>
</protein>
<dbReference type="InterPro" id="IPR003660">
    <property type="entry name" value="HAMP_dom"/>
</dbReference>
<keyword evidence="4" id="KW-0808">Transferase</keyword>
<dbReference type="HOGENOM" id="CLU_441212_0_0_2"/>
<evidence type="ECO:0000256" key="7">
    <source>
        <dbReference type="ARBA" id="ARBA00023224"/>
    </source>
</evidence>
<dbReference type="PANTHER" id="PTHR43711">
    <property type="entry name" value="TWO-COMPONENT HISTIDINE KINASE"/>
    <property type="match status" value="1"/>
</dbReference>
<keyword evidence="7" id="KW-0807">Transducer</keyword>
<dbReference type="CDD" id="cd00075">
    <property type="entry name" value="HATPase"/>
    <property type="match status" value="1"/>
</dbReference>
<name>Q5V3E6_HALMA</name>
<proteinExistence type="predicted"/>
<organism evidence="12 13">
    <name type="scientific">Haloarcula marismortui (strain ATCC 43049 / DSM 3752 / JCM 8966 / VKM B-1809)</name>
    <name type="common">Halobacterium marismortui</name>
    <dbReference type="NCBI Taxonomy" id="272569"/>
    <lineage>
        <taxon>Archaea</taxon>
        <taxon>Methanobacteriati</taxon>
        <taxon>Methanobacteriota</taxon>
        <taxon>Stenosarchaea group</taxon>
        <taxon>Halobacteria</taxon>
        <taxon>Halobacteriales</taxon>
        <taxon>Haloarculaceae</taxon>
        <taxon>Haloarcula</taxon>
    </lineage>
</organism>
<keyword evidence="13" id="KW-1185">Reference proteome</keyword>
<keyword evidence="8" id="KW-0175">Coiled coil</keyword>
<feature type="coiled-coil region" evidence="8">
    <location>
        <begin position="405"/>
        <end position="439"/>
    </location>
</feature>
<dbReference type="Gene3D" id="3.30.565.10">
    <property type="entry name" value="Histidine kinase-like ATPase, C-terminal domain"/>
    <property type="match status" value="1"/>
</dbReference>
<dbReference type="Gene3D" id="6.10.250.1910">
    <property type="match status" value="1"/>
</dbReference>
<dbReference type="InterPro" id="IPR036097">
    <property type="entry name" value="HisK_dim/P_sf"/>
</dbReference>
<keyword evidence="3" id="KW-0597">Phosphoprotein</keyword>
<dbReference type="SUPFAM" id="SSF55874">
    <property type="entry name" value="ATPase domain of HSP90 chaperone/DNA topoisomerase II/histidine kinase"/>
    <property type="match status" value="1"/>
</dbReference>
<dbReference type="Gene3D" id="1.10.287.130">
    <property type="match status" value="1"/>
</dbReference>
<keyword evidence="5" id="KW-0418">Kinase</keyword>
<accession>Q5V3E6</accession>
<dbReference type="PROSITE" id="PS50109">
    <property type="entry name" value="HIS_KIN"/>
    <property type="match status" value="1"/>
</dbReference>
<evidence type="ECO:0000256" key="3">
    <source>
        <dbReference type="ARBA" id="ARBA00022553"/>
    </source>
</evidence>
<dbReference type="InterPro" id="IPR005467">
    <property type="entry name" value="His_kinase_dom"/>
</dbReference>
<dbReference type="SUPFAM" id="SSF158472">
    <property type="entry name" value="HAMP domain-like"/>
    <property type="match status" value="1"/>
</dbReference>
<dbReference type="EMBL" id="AY596297">
    <property type="protein sequence ID" value="AAV45956.1"/>
    <property type="molecule type" value="Genomic_DNA"/>
</dbReference>
<dbReference type="PANTHER" id="PTHR43711:SF1">
    <property type="entry name" value="HISTIDINE KINASE 1"/>
    <property type="match status" value="1"/>
</dbReference>
<dbReference type="SMART" id="SM00388">
    <property type="entry name" value="HisKA"/>
    <property type="match status" value="1"/>
</dbReference>
<feature type="domain" description="HAMP" evidence="11">
    <location>
        <begin position="361"/>
        <end position="413"/>
    </location>
</feature>
<dbReference type="EnsemblBacteria" id="AAV45956">
    <property type="protein sequence ID" value="AAV45956"/>
    <property type="gene ID" value="rrnAC0988"/>
</dbReference>
<evidence type="ECO:0000313" key="12">
    <source>
        <dbReference type="EMBL" id="AAV45956.1"/>
    </source>
</evidence>
<dbReference type="AlphaFoldDB" id="Q5V3E6"/>
<dbReference type="InterPro" id="IPR050736">
    <property type="entry name" value="Sensor_HK_Regulatory"/>
</dbReference>
<dbReference type="CDD" id="cd06225">
    <property type="entry name" value="HAMP"/>
    <property type="match status" value="1"/>
</dbReference>
<dbReference type="EC" id="2.7.13.3" evidence="2"/>
<dbReference type="SUPFAM" id="SSF47384">
    <property type="entry name" value="Homodimeric domain of signal transducing histidine kinase"/>
    <property type="match status" value="1"/>
</dbReference>
<dbReference type="KEGG" id="hma:rrnAC0988"/>
<dbReference type="Pfam" id="PF00672">
    <property type="entry name" value="HAMP"/>
    <property type="match status" value="1"/>
</dbReference>
<dbReference type="InterPro" id="IPR003594">
    <property type="entry name" value="HATPase_dom"/>
</dbReference>
<sequence>MSARKPLTTRLGPYPETQVSTIITYDKLYHGLNITTGSGQLPKDSDQIMTGGGDETAASSQPDGLLERLHAVVLNRSYTAKFAVALAVIVIVLAAVGFGSYLQIQERIVSDAATDLETSATHHADSIEQWRTTTETETIAIAAAGVYDTGTSTDIRQYLTTAESSQVRSLHYVSTVNGSQMVVASTETSTEGRSPWAVEPVWESPVLAAMNDTTGTETVVRSTTYADGDGYSIAFVTPVPDSDGALVLVARVPAAQFHDGRNGFKTQLLTGDGGPLIGGQGDSTPISQDGRRAATAGQTTTIETGDRVATYTPVNGTSWVVVTSAERESLYGTSRLVRWGFLAVIGTAAISLGVAGYLFGQHTVRPLRQLRHRTQAMEQGDLGVDISTARQDEVGRLYDAFGNMRDTLRRQIQQAQAARKEAERSSHELERQNERLDEFASTLSHDLRNPLTVARGHVELLATRLSDPGTDSADLQSHIEKLEAAHDRIESIIDDVLTLTRKGASVEETAPVPLEAVITDAWDNIDNKSASIEVAGSRTIDADRTRLLRALENLFRNAIDHVGPEVTVTVGLTDHGFYVADDGPGIPTDAVDNIFEYGHTTSEDGTGLGLSIVKTIAEAHGWRLYVDTTYPDGAMFVFADVFSEDEPDWYGTEFEWGRSEASD</sequence>
<dbReference type="GO" id="GO:0016020">
    <property type="term" value="C:membrane"/>
    <property type="evidence" value="ECO:0007669"/>
    <property type="project" value="InterPro"/>
</dbReference>
<dbReference type="Pfam" id="PF02518">
    <property type="entry name" value="HATPase_c"/>
    <property type="match status" value="1"/>
</dbReference>
<evidence type="ECO:0000259" key="11">
    <source>
        <dbReference type="PROSITE" id="PS50885"/>
    </source>
</evidence>
<dbReference type="STRING" id="272569.rrnAC0988"/>
<dbReference type="GO" id="GO:0000155">
    <property type="term" value="F:phosphorelay sensor kinase activity"/>
    <property type="evidence" value="ECO:0007669"/>
    <property type="project" value="InterPro"/>
</dbReference>
<evidence type="ECO:0000259" key="10">
    <source>
        <dbReference type="PROSITE" id="PS50109"/>
    </source>
</evidence>
<evidence type="ECO:0000256" key="9">
    <source>
        <dbReference type="SAM" id="Phobius"/>
    </source>
</evidence>
<dbReference type="SMART" id="SM00304">
    <property type="entry name" value="HAMP"/>
    <property type="match status" value="1"/>
</dbReference>
<evidence type="ECO:0000256" key="4">
    <source>
        <dbReference type="ARBA" id="ARBA00022679"/>
    </source>
</evidence>
<gene>
    <name evidence="12" type="primary">htlD</name>
    <name evidence="12" type="ordered locus">rrnAC0988</name>
</gene>
<evidence type="ECO:0000256" key="1">
    <source>
        <dbReference type="ARBA" id="ARBA00000085"/>
    </source>
</evidence>
<evidence type="ECO:0000256" key="2">
    <source>
        <dbReference type="ARBA" id="ARBA00012438"/>
    </source>
</evidence>
<evidence type="ECO:0000313" key="13">
    <source>
        <dbReference type="Proteomes" id="UP000001169"/>
    </source>
</evidence>
<dbReference type="PATRIC" id="fig|272569.17.peg.1717"/>
<reference evidence="12 13" key="1">
    <citation type="journal article" date="2004" name="Genome Res.">
        <title>Genome sequence of Haloarcula marismortui: a halophilic archaeon from the Dead Sea.</title>
        <authorList>
            <person name="Baliga N.S."/>
            <person name="Bonneau R."/>
            <person name="Facciotti M.T."/>
            <person name="Pan M."/>
            <person name="Glusman G."/>
            <person name="Deutsch E.W."/>
            <person name="Shannon P."/>
            <person name="Chiu Y."/>
            <person name="Weng R.S."/>
            <person name="Gan R.R."/>
            <person name="Hung P."/>
            <person name="Date S.V."/>
            <person name="Marcotte E."/>
            <person name="Hood L."/>
            <person name="Ng W.V."/>
        </authorList>
    </citation>
    <scope>NUCLEOTIDE SEQUENCE [LARGE SCALE GENOMIC DNA]</scope>
    <source>
        <strain evidence="13">ATCC 43049 / DSM 3752 / JCM 8966 / VKM B-1809</strain>
    </source>
</reference>
<dbReference type="Pfam" id="PF00512">
    <property type="entry name" value="HisKA"/>
    <property type="match status" value="1"/>
</dbReference>
<evidence type="ECO:0000256" key="5">
    <source>
        <dbReference type="ARBA" id="ARBA00022777"/>
    </source>
</evidence>
<dbReference type="Proteomes" id="UP000001169">
    <property type="component" value="Chromosome I"/>
</dbReference>
<evidence type="ECO:0000256" key="8">
    <source>
        <dbReference type="SAM" id="Coils"/>
    </source>
</evidence>
<feature type="transmembrane region" description="Helical" evidence="9">
    <location>
        <begin position="339"/>
        <end position="359"/>
    </location>
</feature>
<keyword evidence="9" id="KW-0472">Membrane</keyword>